<proteinExistence type="predicted"/>
<comment type="caution">
    <text evidence="1">The sequence shown here is derived from an EMBL/GenBank/DDBJ whole genome shotgun (WGS) entry which is preliminary data.</text>
</comment>
<accession>A0ABQ2AL40</accession>
<gene>
    <name evidence="1" type="ORF">GCM10011495_39540</name>
</gene>
<evidence type="ECO:0000313" key="1">
    <source>
        <dbReference type="EMBL" id="GGH91436.1"/>
    </source>
</evidence>
<dbReference type="Proteomes" id="UP000637774">
    <property type="component" value="Unassembled WGS sequence"/>
</dbReference>
<name>A0ABQ2AL40_9BACT</name>
<protein>
    <submittedName>
        <fullName evidence="1">Uncharacterized protein</fullName>
    </submittedName>
</protein>
<dbReference type="RefSeq" id="WP_188563825.1">
    <property type="nucleotide sequence ID" value="NZ_BMGY01000073.1"/>
</dbReference>
<keyword evidence="2" id="KW-1185">Reference proteome</keyword>
<reference evidence="2" key="1">
    <citation type="journal article" date="2019" name="Int. J. Syst. Evol. Microbiol.">
        <title>The Global Catalogue of Microorganisms (GCM) 10K type strain sequencing project: providing services to taxonomists for standard genome sequencing and annotation.</title>
        <authorList>
            <consortium name="The Broad Institute Genomics Platform"/>
            <consortium name="The Broad Institute Genome Sequencing Center for Infectious Disease"/>
            <person name="Wu L."/>
            <person name="Ma J."/>
        </authorList>
    </citation>
    <scope>NUCLEOTIDE SEQUENCE [LARGE SCALE GENOMIC DNA]</scope>
    <source>
        <strain evidence="2">CGMCC 1.14966</strain>
    </source>
</reference>
<organism evidence="1 2">
    <name type="scientific">Hymenobacter frigidus</name>
    <dbReference type="NCBI Taxonomy" id="1524095"/>
    <lineage>
        <taxon>Bacteria</taxon>
        <taxon>Pseudomonadati</taxon>
        <taxon>Bacteroidota</taxon>
        <taxon>Cytophagia</taxon>
        <taxon>Cytophagales</taxon>
        <taxon>Hymenobacteraceae</taxon>
        <taxon>Hymenobacter</taxon>
    </lineage>
</organism>
<sequence length="132" mass="15152">MQLTYTIDQCIALKLGAGYFDLHSDYVLVSALREGPWAYLHFVKRTDEWVNAPNPCQVVVVFEQVSFFQVGEGTQLPNSIEEIGFKEPEDQDPDSFMEQPEDESSHIIFRLENDQFIRIGAQNSFLLTSFLN</sequence>
<evidence type="ECO:0000313" key="2">
    <source>
        <dbReference type="Proteomes" id="UP000637774"/>
    </source>
</evidence>
<dbReference type="EMBL" id="BMGY01000073">
    <property type="protein sequence ID" value="GGH91436.1"/>
    <property type="molecule type" value="Genomic_DNA"/>
</dbReference>